<evidence type="ECO:0000313" key="2">
    <source>
        <dbReference type="Proteomes" id="UP000800040"/>
    </source>
</evidence>
<dbReference type="EMBL" id="ML975312">
    <property type="protein sequence ID" value="KAF1833826.1"/>
    <property type="molecule type" value="Genomic_DNA"/>
</dbReference>
<gene>
    <name evidence="1" type="ORF">BDW02DRAFT_361505</name>
</gene>
<reference evidence="1" key="1">
    <citation type="submission" date="2020-01" db="EMBL/GenBank/DDBJ databases">
        <authorList>
            <consortium name="DOE Joint Genome Institute"/>
            <person name="Haridas S."/>
            <person name="Albert R."/>
            <person name="Binder M."/>
            <person name="Bloem J."/>
            <person name="Labutti K."/>
            <person name="Salamov A."/>
            <person name="Andreopoulos B."/>
            <person name="Baker S.E."/>
            <person name="Barry K."/>
            <person name="Bills G."/>
            <person name="Bluhm B.H."/>
            <person name="Cannon C."/>
            <person name="Castanera R."/>
            <person name="Culley D.E."/>
            <person name="Daum C."/>
            <person name="Ezra D."/>
            <person name="Gonzalez J.B."/>
            <person name="Henrissat B."/>
            <person name="Kuo A."/>
            <person name="Liang C."/>
            <person name="Lipzen A."/>
            <person name="Lutzoni F."/>
            <person name="Magnuson J."/>
            <person name="Mondo S."/>
            <person name="Nolan M."/>
            <person name="Ohm R."/>
            <person name="Pangilinan J."/>
            <person name="Park H.-J."/>
            <person name="Ramirez L."/>
            <person name="Alfaro M."/>
            <person name="Sun H."/>
            <person name="Tritt A."/>
            <person name="Yoshinaga Y."/>
            <person name="Zwiers L.-H."/>
            <person name="Turgeon B.G."/>
            <person name="Goodwin S.B."/>
            <person name="Spatafora J.W."/>
            <person name="Crous P.W."/>
            <person name="Grigoriev I.V."/>
        </authorList>
    </citation>
    <scope>NUCLEOTIDE SEQUENCE</scope>
    <source>
        <strain evidence="1">P77</strain>
    </source>
</reference>
<sequence>MGDVVAPLWRASIDETDRPGTLRLSAKGTPESRRTHAGTLCVIARSGEAKTAQARDLPCFDLGPQERFRFDDASGRSLVGGDSLSSPAKIRTPLFEAASHLSHRHPCSWRPTGEPLALSSTPITLRIYGLLHSVCSRSLFLLDRTKESVASSPPRRTTGQATASNVDQQLVYGFQGPMGCCLLLIRSNNHIISRPMSLIHRNKVG</sequence>
<evidence type="ECO:0000313" key="1">
    <source>
        <dbReference type="EMBL" id="KAF1833826.1"/>
    </source>
</evidence>
<protein>
    <submittedName>
        <fullName evidence="1">Uncharacterized protein</fullName>
    </submittedName>
</protein>
<keyword evidence="2" id="KW-1185">Reference proteome</keyword>
<name>A0A6A5KDU9_9PLEO</name>
<dbReference type="AlphaFoldDB" id="A0A6A5KDU9"/>
<organism evidence="1 2">
    <name type="scientific">Decorospora gaudefroyi</name>
    <dbReference type="NCBI Taxonomy" id="184978"/>
    <lineage>
        <taxon>Eukaryota</taxon>
        <taxon>Fungi</taxon>
        <taxon>Dikarya</taxon>
        <taxon>Ascomycota</taxon>
        <taxon>Pezizomycotina</taxon>
        <taxon>Dothideomycetes</taxon>
        <taxon>Pleosporomycetidae</taxon>
        <taxon>Pleosporales</taxon>
        <taxon>Pleosporineae</taxon>
        <taxon>Pleosporaceae</taxon>
        <taxon>Decorospora</taxon>
    </lineage>
</organism>
<proteinExistence type="predicted"/>
<dbReference type="Proteomes" id="UP000800040">
    <property type="component" value="Unassembled WGS sequence"/>
</dbReference>
<accession>A0A6A5KDU9</accession>